<dbReference type="InterPro" id="IPR020846">
    <property type="entry name" value="MFS_dom"/>
</dbReference>
<feature type="transmembrane region" description="Helical" evidence="3">
    <location>
        <begin position="291"/>
        <end position="309"/>
    </location>
</feature>
<protein>
    <recommendedName>
        <fullName evidence="4">Major facilitator superfamily (MFS) profile domain-containing protein</fullName>
    </recommendedName>
</protein>
<feature type="region of interest" description="Disordered" evidence="2">
    <location>
        <begin position="1"/>
        <end position="42"/>
    </location>
</feature>
<feature type="region of interest" description="Disordered" evidence="2">
    <location>
        <begin position="480"/>
        <end position="535"/>
    </location>
</feature>
<reference evidence="5 6" key="1">
    <citation type="submission" date="2019-10" db="EMBL/GenBank/DDBJ databases">
        <authorList>
            <person name="Palmer J.M."/>
        </authorList>
    </citation>
    <scope>NUCLEOTIDE SEQUENCE [LARGE SCALE GENOMIC DNA]</scope>
    <source>
        <strain evidence="5 6">TWF696</strain>
    </source>
</reference>
<dbReference type="GO" id="GO:0016020">
    <property type="term" value="C:membrane"/>
    <property type="evidence" value="ECO:0007669"/>
    <property type="project" value="UniProtKB-SubCell"/>
</dbReference>
<dbReference type="Gene3D" id="1.20.1250.20">
    <property type="entry name" value="MFS general substrate transporter like domains"/>
    <property type="match status" value="1"/>
</dbReference>
<evidence type="ECO:0000313" key="6">
    <source>
        <dbReference type="Proteomes" id="UP001375240"/>
    </source>
</evidence>
<feature type="domain" description="Major facilitator superfamily (MFS) profile" evidence="4">
    <location>
        <begin position="78"/>
        <end position="463"/>
    </location>
</feature>
<dbReference type="InterPro" id="IPR011701">
    <property type="entry name" value="MFS"/>
</dbReference>
<keyword evidence="6" id="KW-1185">Reference proteome</keyword>
<dbReference type="AlphaFoldDB" id="A0AAV9UF20"/>
<evidence type="ECO:0000313" key="5">
    <source>
        <dbReference type="EMBL" id="KAK6341123.1"/>
    </source>
</evidence>
<name>A0AAV9UF20_9PEZI</name>
<gene>
    <name evidence="5" type="ORF">TWF696_008212</name>
</gene>
<dbReference type="CDD" id="cd17324">
    <property type="entry name" value="MFS_NepI_like"/>
    <property type="match status" value="1"/>
</dbReference>
<feature type="transmembrane region" description="Helical" evidence="3">
    <location>
        <begin position="204"/>
        <end position="223"/>
    </location>
</feature>
<evidence type="ECO:0000259" key="4">
    <source>
        <dbReference type="PROSITE" id="PS50850"/>
    </source>
</evidence>
<keyword evidence="3" id="KW-0812">Transmembrane</keyword>
<feature type="compositionally biased region" description="Basic and acidic residues" evidence="2">
    <location>
        <begin position="489"/>
        <end position="499"/>
    </location>
</feature>
<feature type="transmembrane region" description="Helical" evidence="3">
    <location>
        <begin position="349"/>
        <end position="367"/>
    </location>
</feature>
<dbReference type="InterPro" id="IPR036259">
    <property type="entry name" value="MFS_trans_sf"/>
</dbReference>
<dbReference type="PANTHER" id="PTHR42910:SF1">
    <property type="entry name" value="MAJOR FACILITATOR SUPERFAMILY (MFS) PROFILE DOMAIN-CONTAINING PROTEIN"/>
    <property type="match status" value="1"/>
</dbReference>
<dbReference type="PANTHER" id="PTHR42910">
    <property type="entry name" value="TRANSPORTER SCO4007-RELATED"/>
    <property type="match status" value="1"/>
</dbReference>
<feature type="transmembrane region" description="Helical" evidence="3">
    <location>
        <begin position="235"/>
        <end position="254"/>
    </location>
</feature>
<evidence type="ECO:0000256" key="3">
    <source>
        <dbReference type="SAM" id="Phobius"/>
    </source>
</evidence>
<dbReference type="EMBL" id="JAVHNQ010000007">
    <property type="protein sequence ID" value="KAK6341123.1"/>
    <property type="molecule type" value="Genomic_DNA"/>
</dbReference>
<feature type="transmembrane region" description="Helical" evidence="3">
    <location>
        <begin position="315"/>
        <end position="337"/>
    </location>
</feature>
<evidence type="ECO:0000256" key="2">
    <source>
        <dbReference type="SAM" id="MobiDB-lite"/>
    </source>
</evidence>
<keyword evidence="3" id="KW-0472">Membrane</keyword>
<keyword evidence="3" id="KW-1133">Transmembrane helix</keyword>
<feature type="transmembrane region" description="Helical" evidence="3">
    <location>
        <begin position="168"/>
        <end position="192"/>
    </location>
</feature>
<feature type="transmembrane region" description="Helical" evidence="3">
    <location>
        <begin position="77"/>
        <end position="98"/>
    </location>
</feature>
<dbReference type="GO" id="GO:0022857">
    <property type="term" value="F:transmembrane transporter activity"/>
    <property type="evidence" value="ECO:0007669"/>
    <property type="project" value="InterPro"/>
</dbReference>
<feature type="compositionally biased region" description="Basic and acidic residues" evidence="2">
    <location>
        <begin position="1"/>
        <end position="10"/>
    </location>
</feature>
<proteinExistence type="predicted"/>
<dbReference type="PROSITE" id="PS50850">
    <property type="entry name" value="MFS"/>
    <property type="match status" value="1"/>
</dbReference>
<organism evidence="5 6">
    <name type="scientific">Orbilia brochopaga</name>
    <dbReference type="NCBI Taxonomy" id="3140254"/>
    <lineage>
        <taxon>Eukaryota</taxon>
        <taxon>Fungi</taxon>
        <taxon>Dikarya</taxon>
        <taxon>Ascomycota</taxon>
        <taxon>Pezizomycotina</taxon>
        <taxon>Orbiliomycetes</taxon>
        <taxon>Orbiliales</taxon>
        <taxon>Orbiliaceae</taxon>
        <taxon>Orbilia</taxon>
    </lineage>
</organism>
<comment type="caution">
    <text evidence="5">The sequence shown here is derived from an EMBL/GenBank/DDBJ whole genome shotgun (WGS) entry which is preliminary data.</text>
</comment>
<feature type="compositionally biased region" description="Basic and acidic residues" evidence="2">
    <location>
        <begin position="512"/>
        <end position="535"/>
    </location>
</feature>
<feature type="compositionally biased region" description="Basic and acidic residues" evidence="2">
    <location>
        <begin position="24"/>
        <end position="33"/>
    </location>
</feature>
<evidence type="ECO:0000256" key="1">
    <source>
        <dbReference type="ARBA" id="ARBA00004141"/>
    </source>
</evidence>
<sequence>MDEPDVEKRPVPLVESIESTVKSAEQDAERNRAEVGGSKNTTGSTHVWLRRGVDRMAAVAGYVPTRCRYDPEKQFRFNMAVNMLFAFAAAFTVANLYYNHPILDVLARDFDVSYERVSTIPNVMQAGYACGLFFITPLGDIYRLRTLTLALVLLTTVMWLGCTVTDRFNVFAGLSFVVGATTVTPQLMLPLVGDLAPANRKATAISIVSSGLQLGLLIARVLSGLITQYSSWRTVYWLGFGVQLLVFILLWLFMPDYPSKNPGLSYPRMLLSMLQLIPKHPLLVQSSLNGLCLSATFILYWTTLTFLLASPPYGFSSSVIGLFGLIGIAAVLTTPWIGRYVIDRWHPHLSVLMGTAVILVGQVVGAYAGTRSVAAPVIQAWMIDLGISTAQVANRAEIYGLDPGSRNRINSVFMLAVFIGQVMGTGIGAKTYAVGGWLASGSASVGITVLGLLFALGRGPHTKAWIGWAGGASFKLQTTEEASMPAARSGDRAEADLKEAPASGSSVGAEGHLSEVPDADSRSVRDRDEGRDKGC</sequence>
<dbReference type="Proteomes" id="UP001375240">
    <property type="component" value="Unassembled WGS sequence"/>
</dbReference>
<accession>A0AAV9UF20</accession>
<feature type="transmembrane region" description="Helical" evidence="3">
    <location>
        <begin position="412"/>
        <end position="429"/>
    </location>
</feature>
<comment type="subcellular location">
    <subcellularLocation>
        <location evidence="1">Membrane</location>
        <topology evidence="1">Multi-pass membrane protein</topology>
    </subcellularLocation>
</comment>
<dbReference type="Pfam" id="PF07690">
    <property type="entry name" value="MFS_1"/>
    <property type="match status" value="1"/>
</dbReference>
<feature type="transmembrane region" description="Helical" evidence="3">
    <location>
        <begin position="142"/>
        <end position="161"/>
    </location>
</feature>
<feature type="transmembrane region" description="Helical" evidence="3">
    <location>
        <begin position="435"/>
        <end position="456"/>
    </location>
</feature>
<dbReference type="SUPFAM" id="SSF103473">
    <property type="entry name" value="MFS general substrate transporter"/>
    <property type="match status" value="1"/>
</dbReference>